<evidence type="ECO:0000313" key="1">
    <source>
        <dbReference type="EMBL" id="SUQ61886.1"/>
    </source>
</evidence>
<gene>
    <name evidence="1" type="ORF">CCOS864_01311</name>
</gene>
<sequence>MTTHRQRSFIATLSTPSGRFGFLDQLHSVFYADPQRTFTWTGISIPSAGHMLGHVNEKLTSEPLKLYVRFTEGGYILYVRSKAHFGKCIGYKNGYFGAFDPKEQSPAKFGLEAVGVADGASGQEIQLGGGAILSRLISLDTGKPLALREQTLSYYRNKAWRSRPVTCIAAHGAQAMDFHVNVLETNSAYLSHPDEI</sequence>
<reference evidence="2" key="1">
    <citation type="submission" date="2018-07" db="EMBL/GenBank/DDBJ databases">
        <authorList>
            <person name="Blom J."/>
        </authorList>
    </citation>
    <scope>NUCLEOTIDE SEQUENCE [LARGE SCALE GENOMIC DNA]</scope>
    <source>
        <strain evidence="2">CCOS 864</strain>
    </source>
</reference>
<name>A0A380SXE0_9PSED</name>
<evidence type="ECO:0000313" key="2">
    <source>
        <dbReference type="Proteomes" id="UP000255177"/>
    </source>
</evidence>
<dbReference type="EMBL" id="UIDD01000004">
    <property type="protein sequence ID" value="SUQ61886.1"/>
    <property type="molecule type" value="Genomic_DNA"/>
</dbReference>
<protein>
    <submittedName>
        <fullName evidence="1">Uncharacterized protein</fullName>
    </submittedName>
</protein>
<proteinExistence type="predicted"/>
<accession>A0A380SXE0</accession>
<keyword evidence="2" id="KW-1185">Reference proteome</keyword>
<dbReference type="RefSeq" id="WP_115085594.1">
    <property type="nucleotide sequence ID" value="NZ_CBCSFG010000006.1"/>
</dbReference>
<organism evidence="1 2">
    <name type="scientific">Pseudomonas wadenswilerensis</name>
    <dbReference type="NCBI Taxonomy" id="1785161"/>
    <lineage>
        <taxon>Bacteria</taxon>
        <taxon>Pseudomonadati</taxon>
        <taxon>Pseudomonadota</taxon>
        <taxon>Gammaproteobacteria</taxon>
        <taxon>Pseudomonadales</taxon>
        <taxon>Pseudomonadaceae</taxon>
        <taxon>Pseudomonas</taxon>
    </lineage>
</organism>
<dbReference type="Proteomes" id="UP000255177">
    <property type="component" value="Unassembled WGS sequence"/>
</dbReference>
<dbReference type="AlphaFoldDB" id="A0A380SXE0"/>